<reference evidence="15 16" key="1">
    <citation type="submission" date="2020-08" db="EMBL/GenBank/DDBJ databases">
        <title>Genomic Encyclopedia of Type Strains, Phase IV (KMG-IV): sequencing the most valuable type-strain genomes for metagenomic binning, comparative biology and taxonomic classification.</title>
        <authorList>
            <person name="Goeker M."/>
        </authorList>
    </citation>
    <scope>NUCLEOTIDE SEQUENCE [LARGE SCALE GENOMIC DNA]</scope>
    <source>
        <strain evidence="15 16">DSM 25897</strain>
    </source>
</reference>
<dbReference type="FunFam" id="3.40.50.620:FF:000062">
    <property type="entry name" value="Arginine--tRNA ligase"/>
    <property type="match status" value="1"/>
</dbReference>
<comment type="subunit">
    <text evidence="3 11">Monomer.</text>
</comment>
<keyword evidence="4 11" id="KW-0963">Cytoplasm</keyword>
<dbReference type="SMART" id="SM01016">
    <property type="entry name" value="Arg_tRNA_synt_N"/>
    <property type="match status" value="1"/>
</dbReference>
<name>A0A7W7Y135_9GAMM</name>
<comment type="caution">
    <text evidence="15">The sequence shown here is derived from an EMBL/GenBank/DDBJ whole genome shotgun (WGS) entry which is preliminary data.</text>
</comment>
<dbReference type="PANTHER" id="PTHR11956:SF5">
    <property type="entry name" value="ARGININE--TRNA LIGASE, CYTOPLASMIC"/>
    <property type="match status" value="1"/>
</dbReference>
<dbReference type="Gene3D" id="1.10.730.10">
    <property type="entry name" value="Isoleucyl-tRNA Synthetase, Domain 1"/>
    <property type="match status" value="1"/>
</dbReference>
<dbReference type="CDD" id="cd00671">
    <property type="entry name" value="ArgRS_core"/>
    <property type="match status" value="1"/>
</dbReference>
<keyword evidence="5 11" id="KW-0436">Ligase</keyword>
<evidence type="ECO:0000313" key="15">
    <source>
        <dbReference type="EMBL" id="MBB5016179.1"/>
    </source>
</evidence>
<dbReference type="InterPro" id="IPR005148">
    <property type="entry name" value="Arg-tRNA-synth_N"/>
</dbReference>
<dbReference type="Pfam" id="PF05746">
    <property type="entry name" value="DALR_1"/>
    <property type="match status" value="1"/>
</dbReference>
<keyword evidence="6 11" id="KW-0547">Nucleotide-binding</keyword>
<comment type="subcellular location">
    <subcellularLocation>
        <location evidence="1 11">Cytoplasm</location>
    </subcellularLocation>
</comment>
<proteinExistence type="inferred from homology"/>
<accession>A0A7W7Y135</accession>
<dbReference type="InterPro" id="IPR035684">
    <property type="entry name" value="ArgRS_core"/>
</dbReference>
<dbReference type="Pfam" id="PF03485">
    <property type="entry name" value="Arg_tRNA_synt_N"/>
    <property type="match status" value="1"/>
</dbReference>
<organism evidence="15 16">
    <name type="scientific">Rehaibacterium terrae</name>
    <dbReference type="NCBI Taxonomy" id="1341696"/>
    <lineage>
        <taxon>Bacteria</taxon>
        <taxon>Pseudomonadati</taxon>
        <taxon>Pseudomonadota</taxon>
        <taxon>Gammaproteobacteria</taxon>
        <taxon>Lysobacterales</taxon>
        <taxon>Lysobacteraceae</taxon>
        <taxon>Rehaibacterium</taxon>
    </lineage>
</organism>
<dbReference type="PRINTS" id="PR01038">
    <property type="entry name" value="TRNASYNTHARG"/>
</dbReference>
<evidence type="ECO:0000256" key="8">
    <source>
        <dbReference type="ARBA" id="ARBA00022917"/>
    </source>
</evidence>
<keyword evidence="9 11" id="KW-0030">Aminoacyl-tRNA synthetase</keyword>
<evidence type="ECO:0000256" key="7">
    <source>
        <dbReference type="ARBA" id="ARBA00022840"/>
    </source>
</evidence>
<dbReference type="PANTHER" id="PTHR11956">
    <property type="entry name" value="ARGINYL-TRNA SYNTHETASE"/>
    <property type="match status" value="1"/>
</dbReference>
<evidence type="ECO:0000313" key="16">
    <source>
        <dbReference type="Proteomes" id="UP000519004"/>
    </source>
</evidence>
<dbReference type="GO" id="GO:0005524">
    <property type="term" value="F:ATP binding"/>
    <property type="evidence" value="ECO:0007669"/>
    <property type="project" value="UniProtKB-UniRule"/>
</dbReference>
<dbReference type="EMBL" id="JACHHX010000015">
    <property type="protein sequence ID" value="MBB5016179.1"/>
    <property type="molecule type" value="Genomic_DNA"/>
</dbReference>
<dbReference type="Proteomes" id="UP000519004">
    <property type="component" value="Unassembled WGS sequence"/>
</dbReference>
<dbReference type="CDD" id="cd07956">
    <property type="entry name" value="Anticodon_Ia_Arg"/>
    <property type="match status" value="1"/>
</dbReference>
<evidence type="ECO:0000256" key="3">
    <source>
        <dbReference type="ARBA" id="ARBA00011245"/>
    </source>
</evidence>
<dbReference type="HAMAP" id="MF_00123">
    <property type="entry name" value="Arg_tRNA_synth"/>
    <property type="match status" value="1"/>
</dbReference>
<dbReference type="InterPro" id="IPR009080">
    <property type="entry name" value="tRNAsynth_Ia_anticodon-bd"/>
</dbReference>
<sequence>MKEHLRELVAQALLDLKRHGRLPAELALPDFVIERARSREHGDYATNVAMLLAKPAGLKPRELAEALVATLPQSQHVEKVEIAGPGFINFRLSQGCRLGTLRRIFELGEDYGRQPEASRESVTVEFVSANPTGPLHVGHGRGAAYGATLANLLEAIGHRVQREYYVNDAGRQMDILGTSVWLRYLELCGEPIRFPDNGYKGEYIYDIARALRSEQGDRLRHPWREVGADLPADEAQGGDKEAHIDALVARAKALLGDDYRLAFDAGLNAILADIREDLAEFGVVFDNWFSERSLATDGYVARAVETLKAGGHIYERDGALWFAATSFGDEKDRVVVRENGAPTYFASDLGYLLSKFERGFDRAIYVFGADHHGYIARLKAAAQGLGLDPERIEIRLVQFAVLFRGGQKVQMSTRSGQFVTLRELREDVGADAARFFYVMRGNDQHLDFDLDLAKSQSNDNPVYYVQYAHARVCSLFRQLAEKGWSYNRSAAEAARGRLVEPHEVELLSELMRYPEVLETAALNRAPQMLATYLRELASAFHTFYNAHPILVADEELRHARLGLSQATRQVLANGLKLLGVSAPESM</sequence>
<dbReference type="SUPFAM" id="SSF55190">
    <property type="entry name" value="Arginyl-tRNA synthetase (ArgRS), N-terminal 'additional' domain"/>
    <property type="match status" value="1"/>
</dbReference>
<evidence type="ECO:0000256" key="1">
    <source>
        <dbReference type="ARBA" id="ARBA00004496"/>
    </source>
</evidence>
<feature type="domain" description="DALR anticodon binding" evidence="13">
    <location>
        <begin position="465"/>
        <end position="586"/>
    </location>
</feature>
<evidence type="ECO:0000256" key="4">
    <source>
        <dbReference type="ARBA" id="ARBA00022490"/>
    </source>
</evidence>
<evidence type="ECO:0000259" key="13">
    <source>
        <dbReference type="SMART" id="SM00836"/>
    </source>
</evidence>
<dbReference type="InterPro" id="IPR001412">
    <property type="entry name" value="aa-tRNA-synth_I_CS"/>
</dbReference>
<dbReference type="Gene3D" id="3.40.50.620">
    <property type="entry name" value="HUPs"/>
    <property type="match status" value="1"/>
</dbReference>
<evidence type="ECO:0000256" key="10">
    <source>
        <dbReference type="ARBA" id="ARBA00049339"/>
    </source>
</evidence>
<comment type="similarity">
    <text evidence="2 11 12">Belongs to the class-I aminoacyl-tRNA synthetase family.</text>
</comment>
<evidence type="ECO:0000256" key="12">
    <source>
        <dbReference type="RuleBase" id="RU363038"/>
    </source>
</evidence>
<keyword evidence="7 11" id="KW-0067">ATP-binding</keyword>
<evidence type="ECO:0000256" key="2">
    <source>
        <dbReference type="ARBA" id="ARBA00005594"/>
    </source>
</evidence>
<dbReference type="SUPFAM" id="SSF47323">
    <property type="entry name" value="Anticodon-binding domain of a subclass of class I aminoacyl-tRNA synthetases"/>
    <property type="match status" value="1"/>
</dbReference>
<dbReference type="InterPro" id="IPR001278">
    <property type="entry name" value="Arg-tRNA-ligase"/>
</dbReference>
<dbReference type="SUPFAM" id="SSF52374">
    <property type="entry name" value="Nucleotidylyl transferase"/>
    <property type="match status" value="1"/>
</dbReference>
<dbReference type="InterPro" id="IPR008909">
    <property type="entry name" value="DALR_anticod-bd"/>
</dbReference>
<dbReference type="InterPro" id="IPR036695">
    <property type="entry name" value="Arg-tRNA-synth_N_sf"/>
</dbReference>
<dbReference type="GO" id="GO:0006420">
    <property type="term" value="P:arginyl-tRNA aminoacylation"/>
    <property type="evidence" value="ECO:0007669"/>
    <property type="project" value="UniProtKB-UniRule"/>
</dbReference>
<dbReference type="AlphaFoldDB" id="A0A7W7Y135"/>
<comment type="catalytic activity">
    <reaction evidence="10 11">
        <text>tRNA(Arg) + L-arginine + ATP = L-arginyl-tRNA(Arg) + AMP + diphosphate</text>
        <dbReference type="Rhea" id="RHEA:20301"/>
        <dbReference type="Rhea" id="RHEA-COMP:9658"/>
        <dbReference type="Rhea" id="RHEA-COMP:9673"/>
        <dbReference type="ChEBI" id="CHEBI:30616"/>
        <dbReference type="ChEBI" id="CHEBI:32682"/>
        <dbReference type="ChEBI" id="CHEBI:33019"/>
        <dbReference type="ChEBI" id="CHEBI:78442"/>
        <dbReference type="ChEBI" id="CHEBI:78513"/>
        <dbReference type="ChEBI" id="CHEBI:456215"/>
        <dbReference type="EC" id="6.1.1.19"/>
    </reaction>
</comment>
<evidence type="ECO:0000256" key="9">
    <source>
        <dbReference type="ARBA" id="ARBA00023146"/>
    </source>
</evidence>
<dbReference type="SMART" id="SM00836">
    <property type="entry name" value="DALR_1"/>
    <property type="match status" value="1"/>
</dbReference>
<feature type="short sequence motif" description="'HIGH' region" evidence="11">
    <location>
        <begin position="129"/>
        <end position="139"/>
    </location>
</feature>
<keyword evidence="16" id="KW-1185">Reference proteome</keyword>
<dbReference type="GO" id="GO:0005737">
    <property type="term" value="C:cytoplasm"/>
    <property type="evidence" value="ECO:0007669"/>
    <property type="project" value="UniProtKB-SubCell"/>
</dbReference>
<dbReference type="Gene3D" id="3.30.1360.70">
    <property type="entry name" value="Arginyl tRNA synthetase N-terminal domain"/>
    <property type="match status" value="1"/>
</dbReference>
<protein>
    <recommendedName>
        <fullName evidence="11">Arginine--tRNA ligase</fullName>
        <ecNumber evidence="11">6.1.1.19</ecNumber>
    </recommendedName>
    <alternativeName>
        <fullName evidence="11">Arginyl-tRNA synthetase</fullName>
        <shortName evidence="11">ArgRS</shortName>
    </alternativeName>
</protein>
<dbReference type="NCBIfam" id="TIGR00456">
    <property type="entry name" value="argS"/>
    <property type="match status" value="1"/>
</dbReference>
<dbReference type="EC" id="6.1.1.19" evidence="11"/>
<dbReference type="RefSeq" id="WP_183948848.1">
    <property type="nucleotide sequence ID" value="NZ_JACHHX010000015.1"/>
</dbReference>
<gene>
    <name evidence="11" type="primary">argS</name>
    <name evidence="15" type="ORF">HNQ58_002090</name>
</gene>
<dbReference type="Pfam" id="PF00750">
    <property type="entry name" value="tRNA-synt_1d"/>
    <property type="match status" value="2"/>
</dbReference>
<evidence type="ECO:0000256" key="11">
    <source>
        <dbReference type="HAMAP-Rule" id="MF_00123"/>
    </source>
</evidence>
<evidence type="ECO:0000256" key="5">
    <source>
        <dbReference type="ARBA" id="ARBA00022598"/>
    </source>
</evidence>
<dbReference type="FunFam" id="3.30.1360.70:FF:000003">
    <property type="entry name" value="Arginine--tRNA ligase"/>
    <property type="match status" value="1"/>
</dbReference>
<dbReference type="FunFam" id="1.10.730.10:FF:000008">
    <property type="entry name" value="Arginine--tRNA ligase"/>
    <property type="match status" value="1"/>
</dbReference>
<dbReference type="PROSITE" id="PS00178">
    <property type="entry name" value="AA_TRNA_LIGASE_I"/>
    <property type="match status" value="1"/>
</dbReference>
<evidence type="ECO:0000259" key="14">
    <source>
        <dbReference type="SMART" id="SM01016"/>
    </source>
</evidence>
<dbReference type="InterPro" id="IPR014729">
    <property type="entry name" value="Rossmann-like_a/b/a_fold"/>
</dbReference>
<feature type="domain" description="Arginyl tRNA synthetase N-terminal" evidence="14">
    <location>
        <begin position="3"/>
        <end position="92"/>
    </location>
</feature>
<evidence type="ECO:0000256" key="6">
    <source>
        <dbReference type="ARBA" id="ARBA00022741"/>
    </source>
</evidence>
<dbReference type="GO" id="GO:0004814">
    <property type="term" value="F:arginine-tRNA ligase activity"/>
    <property type="evidence" value="ECO:0007669"/>
    <property type="project" value="UniProtKB-UniRule"/>
</dbReference>
<keyword evidence="8 11" id="KW-0648">Protein biosynthesis</keyword>